<keyword evidence="3" id="KW-0732">Signal</keyword>
<evidence type="ECO:0000313" key="5">
    <source>
        <dbReference type="Proteomes" id="UP000054408"/>
    </source>
</evidence>
<dbReference type="OrthoDB" id="18598at2759"/>
<dbReference type="STRING" id="461836.A0A0L0DND1"/>
<dbReference type="GO" id="GO:0030027">
    <property type="term" value="C:lamellipodium"/>
    <property type="evidence" value="ECO:0007669"/>
    <property type="project" value="TreeGrafter"/>
</dbReference>
<feature type="transmembrane region" description="Helical" evidence="2">
    <location>
        <begin position="95"/>
        <end position="116"/>
    </location>
</feature>
<evidence type="ECO:0008006" key="6">
    <source>
        <dbReference type="Google" id="ProtNLM"/>
    </source>
</evidence>
<protein>
    <recommendedName>
        <fullName evidence="6">NOD3 protein</fullName>
    </recommendedName>
</protein>
<dbReference type="GO" id="GO:0016477">
    <property type="term" value="P:cell migration"/>
    <property type="evidence" value="ECO:0007669"/>
    <property type="project" value="TreeGrafter"/>
</dbReference>
<reference evidence="4 5" key="1">
    <citation type="submission" date="2010-05" db="EMBL/GenBank/DDBJ databases">
        <title>The Genome Sequence of Thecamonas trahens ATCC 50062.</title>
        <authorList>
            <consortium name="The Broad Institute Genome Sequencing Platform"/>
            <person name="Russ C."/>
            <person name="Cuomo C."/>
            <person name="Shea T."/>
            <person name="Young S.K."/>
            <person name="Zeng Q."/>
            <person name="Koehrsen M."/>
            <person name="Haas B."/>
            <person name="Borodovsky M."/>
            <person name="Guigo R."/>
            <person name="Alvarado L."/>
            <person name="Berlin A."/>
            <person name="Bochicchio J."/>
            <person name="Borenstein D."/>
            <person name="Chapman S."/>
            <person name="Chen Z."/>
            <person name="Freedman E."/>
            <person name="Gellesch M."/>
            <person name="Goldberg J."/>
            <person name="Griggs A."/>
            <person name="Gujja S."/>
            <person name="Heilman E."/>
            <person name="Heiman D."/>
            <person name="Hepburn T."/>
            <person name="Howarth C."/>
            <person name="Jen D."/>
            <person name="Larson L."/>
            <person name="Mehta T."/>
            <person name="Park D."/>
            <person name="Pearson M."/>
            <person name="Roberts A."/>
            <person name="Saif S."/>
            <person name="Shenoy N."/>
            <person name="Sisk P."/>
            <person name="Stolte C."/>
            <person name="Sykes S."/>
            <person name="Thomson T."/>
            <person name="Walk T."/>
            <person name="White J."/>
            <person name="Yandava C."/>
            <person name="Burger G."/>
            <person name="Gray M.W."/>
            <person name="Holland P.W.H."/>
            <person name="King N."/>
            <person name="Lang F.B.F."/>
            <person name="Roger A.J."/>
            <person name="Ruiz-Trillo I."/>
            <person name="Lander E."/>
            <person name="Nusbaum C."/>
        </authorList>
    </citation>
    <scope>NUCLEOTIDE SEQUENCE [LARGE SCALE GENOMIC DNA]</scope>
    <source>
        <strain evidence="4 5">ATCC 50062</strain>
    </source>
</reference>
<dbReference type="InterPro" id="IPR032675">
    <property type="entry name" value="LRR_dom_sf"/>
</dbReference>
<feature type="chain" id="PRO_5005537773" description="NOD3 protein" evidence="3">
    <location>
        <begin position="19"/>
        <end position="1016"/>
    </location>
</feature>
<dbReference type="GO" id="GO:0034315">
    <property type="term" value="P:regulation of Arp2/3 complex-mediated actin nucleation"/>
    <property type="evidence" value="ECO:0007669"/>
    <property type="project" value="TreeGrafter"/>
</dbReference>
<dbReference type="Pfam" id="PF13516">
    <property type="entry name" value="LRR_6"/>
    <property type="match status" value="4"/>
</dbReference>
<proteinExistence type="predicted"/>
<gene>
    <name evidence="4" type="ORF">AMSG_12265</name>
</gene>
<dbReference type="InterPro" id="IPR051279">
    <property type="entry name" value="PP1-Reg/Actin-Interact_Protein"/>
</dbReference>
<dbReference type="InterPro" id="IPR001611">
    <property type="entry name" value="Leu-rich_rpt"/>
</dbReference>
<dbReference type="PANTHER" id="PTHR24112:SF66">
    <property type="entry name" value="LEUCINE-RICH REPEAT, ISOFORM F"/>
    <property type="match status" value="1"/>
</dbReference>
<feature type="transmembrane region" description="Helical" evidence="2">
    <location>
        <begin position="63"/>
        <end position="83"/>
    </location>
</feature>
<evidence type="ECO:0000256" key="1">
    <source>
        <dbReference type="SAM" id="MobiDB-lite"/>
    </source>
</evidence>
<sequence>MVLAIVCMATLAWVVDEAGNTTLYIGLKKYRRETPSGDISGSLEELKQTYPLARKLEEGGDNILGTGIVAIILLFAALIMIIIHITGRPQYRLHWIAIILLFFAGFLAMLGTVLYAKKLNVGYSFILFTFTGPLIFASAVFMLYAIVSSRGPAYVPRKAPQQAPATGSVYNEEFTQVKAFFELTEENMTFCGWVTKTKRKKKSVDHRLLTIGQYRVATWKESKLGSALKLAREGHLLDLASLDYVEAAEHASVNLKFREFEFPFVETLSRGRHIVSLIKNFYVLMSCNVPQETFFGLYVNAAPDAPEDLSRFPPLPKGIPFSGFVEAYEAHCVRAGLQLANVVVYRELLDYIVQHAGDRSIALVPSLLNSFEFLDAKARPLFLLEPFVNALKYNAYFESVTVSSVTRLDIFDVLSHAFTANSTITRLDLSELSANSGFGVFGRALRDNPVCALTAIDLSFNAIKDKGIAALAPGLATLQLRELNLAYCQFGAKGMSALGKALAAAPHVATSLAQLDLSGNKLGSSGTSALANWLVDAPITTLASLNVAETALKVKKFSPILSPEATPGLVKLNLSNNTFVDRDVVHLSNALMSSAVVELDLSAAKVSIESLAGIVGCLVTDRTRTRSVLDLSSIPLKPAGAIRLASSISVGLNLRSLCLDDAQLGSEGTIAVLEALIQSPMIEALSLSRNVRAKDKALPDVVNALVRLVSLPNSPLVSLEILGNSKYAFGSSLVEFFDALASNAALKELNVEGNGFRDEGAEALGAALASNASLETIFIDNNAMSLAGLDAFANGVASNSSIINLPIPDAEFKRIVLDNAGDTEAFEKMRNIIKTLRFAVRFNKTGRGAGWAAPTSLFGDDPNLSDDEWLARDKLERRARRAARRAAKAEAERRTNEVGSAHRASLNMSRANKRGTLSISDFQVEDFMERMGSVSKAGGGAGAAKGRGLLATAARNRATNQGSDAVVRIRPIPAPRPTSMVGAGAGPSETTFRLDYSYDSDSDSGSDSGSGSNDSS</sequence>
<evidence type="ECO:0000256" key="2">
    <source>
        <dbReference type="SAM" id="Phobius"/>
    </source>
</evidence>
<dbReference type="SUPFAM" id="SSF52047">
    <property type="entry name" value="RNI-like"/>
    <property type="match status" value="1"/>
</dbReference>
<keyword evidence="2" id="KW-0472">Membrane</keyword>
<dbReference type="PANTHER" id="PTHR24112">
    <property type="entry name" value="LEUCINE-RICH REPEAT, ISOFORM F-RELATED"/>
    <property type="match status" value="1"/>
</dbReference>
<feature type="transmembrane region" description="Helical" evidence="2">
    <location>
        <begin position="122"/>
        <end position="147"/>
    </location>
</feature>
<keyword evidence="2" id="KW-0812">Transmembrane</keyword>
<accession>A0A0L0DND1</accession>
<organism evidence="4 5">
    <name type="scientific">Thecamonas trahens ATCC 50062</name>
    <dbReference type="NCBI Taxonomy" id="461836"/>
    <lineage>
        <taxon>Eukaryota</taxon>
        <taxon>Apusozoa</taxon>
        <taxon>Apusomonadida</taxon>
        <taxon>Apusomonadidae</taxon>
        <taxon>Thecamonas</taxon>
    </lineage>
</organism>
<dbReference type="GeneID" id="25570179"/>
<dbReference type="AlphaFoldDB" id="A0A0L0DND1"/>
<evidence type="ECO:0000256" key="3">
    <source>
        <dbReference type="SAM" id="SignalP"/>
    </source>
</evidence>
<dbReference type="SMART" id="SM00368">
    <property type="entry name" value="LRR_RI"/>
    <property type="match status" value="8"/>
</dbReference>
<name>A0A0L0DND1_THETB</name>
<feature type="region of interest" description="Disordered" evidence="1">
    <location>
        <begin position="972"/>
        <end position="1016"/>
    </location>
</feature>
<keyword evidence="2" id="KW-1133">Transmembrane helix</keyword>
<dbReference type="GO" id="GO:0005886">
    <property type="term" value="C:plasma membrane"/>
    <property type="evidence" value="ECO:0007669"/>
    <property type="project" value="TreeGrafter"/>
</dbReference>
<dbReference type="OMA" id="FHRISFT"/>
<evidence type="ECO:0000313" key="4">
    <source>
        <dbReference type="EMBL" id="KNC53765.1"/>
    </source>
</evidence>
<dbReference type="Gene3D" id="3.80.10.10">
    <property type="entry name" value="Ribonuclease Inhibitor"/>
    <property type="match status" value="1"/>
</dbReference>
<dbReference type="Proteomes" id="UP000054408">
    <property type="component" value="Unassembled WGS sequence"/>
</dbReference>
<keyword evidence="5" id="KW-1185">Reference proteome</keyword>
<feature type="compositionally biased region" description="Low complexity" evidence="1">
    <location>
        <begin position="1005"/>
        <end position="1016"/>
    </location>
</feature>
<feature type="region of interest" description="Disordered" evidence="1">
    <location>
        <begin position="886"/>
        <end position="909"/>
    </location>
</feature>
<feature type="compositionally biased region" description="Basic and acidic residues" evidence="1">
    <location>
        <begin position="887"/>
        <end position="896"/>
    </location>
</feature>
<dbReference type="RefSeq" id="XP_013754378.1">
    <property type="nucleotide sequence ID" value="XM_013898924.1"/>
</dbReference>
<feature type="signal peptide" evidence="3">
    <location>
        <begin position="1"/>
        <end position="18"/>
    </location>
</feature>
<dbReference type="EMBL" id="GL349482">
    <property type="protein sequence ID" value="KNC53765.1"/>
    <property type="molecule type" value="Genomic_DNA"/>
</dbReference>
<dbReference type="eggNOG" id="KOG4242">
    <property type="taxonomic scope" value="Eukaryota"/>
</dbReference>